<sequence length="104" mass="11765">MFANGPDQQFYQTPAPSQQQQQPGQSQPQHPSVIVRQPELPDDPEEASYATSASCYGFTPPVVPTYSTYPIPLLFPDWNQFGMVGLPFPFIPLSWHQRRRAIFA</sequence>
<evidence type="ECO:0000313" key="2">
    <source>
        <dbReference type="EMBL" id="VDM72446.1"/>
    </source>
</evidence>
<keyword evidence="3" id="KW-1185">Reference proteome</keyword>
<reference evidence="2 3" key="1">
    <citation type="submission" date="2018-11" db="EMBL/GenBank/DDBJ databases">
        <authorList>
            <consortium name="Pathogen Informatics"/>
        </authorList>
    </citation>
    <scope>NUCLEOTIDE SEQUENCE [LARGE SCALE GENOMIC DNA]</scope>
</reference>
<feature type="region of interest" description="Disordered" evidence="1">
    <location>
        <begin position="1"/>
        <end position="50"/>
    </location>
</feature>
<dbReference type="AlphaFoldDB" id="A0A3P7IQU5"/>
<feature type="compositionally biased region" description="Low complexity" evidence="1">
    <location>
        <begin position="8"/>
        <end position="32"/>
    </location>
</feature>
<evidence type="ECO:0000313" key="3">
    <source>
        <dbReference type="Proteomes" id="UP000270094"/>
    </source>
</evidence>
<dbReference type="Proteomes" id="UP000270094">
    <property type="component" value="Unassembled WGS sequence"/>
</dbReference>
<name>A0A3P7IQU5_STRVU</name>
<protein>
    <submittedName>
        <fullName evidence="2">Uncharacterized protein</fullName>
    </submittedName>
</protein>
<proteinExistence type="predicted"/>
<organism evidence="2 3">
    <name type="scientific">Strongylus vulgaris</name>
    <name type="common">Blood worm</name>
    <dbReference type="NCBI Taxonomy" id="40348"/>
    <lineage>
        <taxon>Eukaryota</taxon>
        <taxon>Metazoa</taxon>
        <taxon>Ecdysozoa</taxon>
        <taxon>Nematoda</taxon>
        <taxon>Chromadorea</taxon>
        <taxon>Rhabditida</taxon>
        <taxon>Rhabditina</taxon>
        <taxon>Rhabditomorpha</taxon>
        <taxon>Strongyloidea</taxon>
        <taxon>Strongylidae</taxon>
        <taxon>Strongylus</taxon>
    </lineage>
</organism>
<evidence type="ECO:0000256" key="1">
    <source>
        <dbReference type="SAM" id="MobiDB-lite"/>
    </source>
</evidence>
<dbReference type="EMBL" id="UYYB01025413">
    <property type="protein sequence ID" value="VDM72446.1"/>
    <property type="molecule type" value="Genomic_DNA"/>
</dbReference>
<dbReference type="OrthoDB" id="5865336at2759"/>
<gene>
    <name evidence="2" type="ORF">SVUK_LOCUS7444</name>
</gene>
<accession>A0A3P7IQU5</accession>